<name>A0ABS6KE26_9FIRM</name>
<organism evidence="1 2">
    <name type="scientific">Diplocloster modestus</name>
    <dbReference type="NCBI Taxonomy" id="2850322"/>
    <lineage>
        <taxon>Bacteria</taxon>
        <taxon>Bacillati</taxon>
        <taxon>Bacillota</taxon>
        <taxon>Clostridia</taxon>
        <taxon>Lachnospirales</taxon>
        <taxon>Lachnospiraceae</taxon>
        <taxon>Diplocloster</taxon>
    </lineage>
</organism>
<evidence type="ECO:0000313" key="1">
    <source>
        <dbReference type="EMBL" id="MBU9728743.1"/>
    </source>
</evidence>
<dbReference type="Proteomes" id="UP001314681">
    <property type="component" value="Unassembled WGS sequence"/>
</dbReference>
<keyword evidence="2" id="KW-1185">Reference proteome</keyword>
<accession>A0ABS6KE26</accession>
<evidence type="ECO:0000313" key="2">
    <source>
        <dbReference type="Proteomes" id="UP001314681"/>
    </source>
</evidence>
<gene>
    <name evidence="1" type="ORF">KTH90_22380</name>
</gene>
<sequence length="168" mass="19463">MRKIYIDKTEEVSCTAVYMRDTEIIQAGTTIYSMPVKDKNAEYQKFADKYDIHFIFEDSLPEIDFYTIPRVDIMAVDSCGGYIGTIGEICDLKSDAPICYLDRNRNCYLIAENGKDFLKTVNSWKTQLKPYDEVIFYHSKEEAKKNHEFLDMSTITTVETDDSQKIPT</sequence>
<reference evidence="1 2" key="1">
    <citation type="submission" date="2021-06" db="EMBL/GenBank/DDBJ databases">
        <title>Description of novel taxa of the family Lachnospiraceae.</title>
        <authorList>
            <person name="Chaplin A.V."/>
            <person name="Sokolova S.R."/>
            <person name="Pikina A.P."/>
            <person name="Korzhanova M."/>
            <person name="Belova V."/>
            <person name="Korostin D."/>
            <person name="Efimov B.A."/>
        </authorList>
    </citation>
    <scope>NUCLEOTIDE SEQUENCE [LARGE SCALE GENOMIC DNA]</scope>
    <source>
        <strain evidence="1 2">ASD4241</strain>
    </source>
</reference>
<dbReference type="EMBL" id="JAHQCX010000023">
    <property type="protein sequence ID" value="MBU9728743.1"/>
    <property type="molecule type" value="Genomic_DNA"/>
</dbReference>
<proteinExistence type="predicted"/>
<dbReference type="RefSeq" id="WP_158355278.1">
    <property type="nucleotide sequence ID" value="NZ_JAHQCX010000023.1"/>
</dbReference>
<comment type="caution">
    <text evidence="1">The sequence shown here is derived from an EMBL/GenBank/DDBJ whole genome shotgun (WGS) entry which is preliminary data.</text>
</comment>
<protein>
    <submittedName>
        <fullName evidence="1">Uncharacterized protein</fullName>
    </submittedName>
</protein>